<dbReference type="Pfam" id="PF00499">
    <property type="entry name" value="Oxidored_q3"/>
    <property type="match status" value="1"/>
</dbReference>
<gene>
    <name evidence="3" type="ORF">N7U62_11420</name>
</gene>
<evidence type="ECO:0000313" key="4">
    <source>
        <dbReference type="Proteomes" id="UP001300692"/>
    </source>
</evidence>
<evidence type="ECO:0000256" key="1">
    <source>
        <dbReference type="ARBA" id="ARBA00005698"/>
    </source>
</evidence>
<dbReference type="Gene3D" id="1.20.120.1200">
    <property type="entry name" value="NADH-ubiquinone/plastoquinone oxidoreductase chain 6, subunit NuoJ"/>
    <property type="match status" value="1"/>
</dbReference>
<dbReference type="EC" id="7.1.1.-" evidence="2"/>
<feature type="transmembrane region" description="Helical" evidence="2">
    <location>
        <begin position="34"/>
        <end position="50"/>
    </location>
</feature>
<dbReference type="GO" id="GO:0050136">
    <property type="term" value="F:NADH dehydrogenase (quinone) (non-electrogenic) activity"/>
    <property type="evidence" value="ECO:0007669"/>
    <property type="project" value="UniProtKB-EC"/>
</dbReference>
<dbReference type="RefSeq" id="WP_264138100.1">
    <property type="nucleotide sequence ID" value="NZ_JAOYOD010000001.1"/>
</dbReference>
<keyword evidence="2" id="KW-0472">Membrane</keyword>
<comment type="similarity">
    <text evidence="1 2">Belongs to the complex I subunit 6 family.</text>
</comment>
<name>A0ABT3CUA4_9BACT</name>
<protein>
    <recommendedName>
        <fullName evidence="2">NADH-quinone oxidoreductase subunit J</fullName>
        <ecNumber evidence="2">7.1.1.-</ecNumber>
    </recommendedName>
</protein>
<feature type="transmembrane region" description="Helical" evidence="2">
    <location>
        <begin position="95"/>
        <end position="113"/>
    </location>
</feature>
<keyword evidence="2" id="KW-0874">Quinone</keyword>
<organism evidence="3 4">
    <name type="scientific">Reichenbachiella ulvae</name>
    <dbReference type="NCBI Taxonomy" id="2980104"/>
    <lineage>
        <taxon>Bacteria</taxon>
        <taxon>Pseudomonadati</taxon>
        <taxon>Bacteroidota</taxon>
        <taxon>Cytophagia</taxon>
        <taxon>Cytophagales</taxon>
        <taxon>Reichenbachiellaceae</taxon>
        <taxon>Reichenbachiella</taxon>
    </lineage>
</organism>
<sequence length="173" mass="18770">MEAIDFNILAFYAFAGLAVVSALMILFSKNIVHSVFMLVIVFFAVAAIYLTSNAEFVGVTQIMIYIGGVLILMMFGVMLTNRIDGSKLETQNKRIFPALIVGVGLVLIFAAALKSDFQLADFGAAWDLELSTTQTIGVNLMTRQLVALELTAMLLLMALIGAAYLAGSKFEKK</sequence>
<comment type="catalytic activity">
    <reaction evidence="2">
        <text>a quinone + NADH + 5 H(+)(in) = a quinol + NAD(+) + 4 H(+)(out)</text>
        <dbReference type="Rhea" id="RHEA:57888"/>
        <dbReference type="ChEBI" id="CHEBI:15378"/>
        <dbReference type="ChEBI" id="CHEBI:24646"/>
        <dbReference type="ChEBI" id="CHEBI:57540"/>
        <dbReference type="ChEBI" id="CHEBI:57945"/>
        <dbReference type="ChEBI" id="CHEBI:132124"/>
    </reaction>
</comment>
<keyword evidence="4" id="KW-1185">Reference proteome</keyword>
<reference evidence="3 4" key="1">
    <citation type="submission" date="2022-10" db="EMBL/GenBank/DDBJ databases">
        <title>Comparative genomics and taxonomic characterization of three novel marine species of genus Reichenbachiella exhibiting antioxidant and polysaccharide degradation activities.</title>
        <authorList>
            <person name="Muhammad N."/>
            <person name="Lee Y.-J."/>
            <person name="Ko J."/>
            <person name="Kim S.-G."/>
        </authorList>
    </citation>
    <scope>NUCLEOTIDE SEQUENCE [LARGE SCALE GENOMIC DNA]</scope>
    <source>
        <strain evidence="3 4">ABR2-5</strain>
    </source>
</reference>
<dbReference type="EMBL" id="JAOYOD010000001">
    <property type="protein sequence ID" value="MCV9387276.1"/>
    <property type="molecule type" value="Genomic_DNA"/>
</dbReference>
<comment type="function">
    <text evidence="2">NDH-1 shuttles electrons from NADH, via FMN and iron-sulfur (Fe-S) centers, to quinones in the respiratory chain. Couples the redox reaction to proton translocation (for every two electrons transferred, four hydrogen ions are translocated across the cytoplasmic membrane), and thus conserves the redox energy in a proton gradient.</text>
</comment>
<keyword evidence="2" id="KW-0520">NAD</keyword>
<keyword evidence="2" id="KW-1003">Cell membrane</keyword>
<feature type="transmembrane region" description="Helical" evidence="2">
    <location>
        <begin position="6"/>
        <end position="27"/>
    </location>
</feature>
<keyword evidence="2" id="KW-0812">Transmembrane</keyword>
<feature type="transmembrane region" description="Helical" evidence="2">
    <location>
        <begin position="62"/>
        <end position="83"/>
    </location>
</feature>
<comment type="subcellular location">
    <subcellularLocation>
        <location evidence="2">Cell membrane</location>
        <topology evidence="2">Multi-pass membrane protein</topology>
    </subcellularLocation>
</comment>
<dbReference type="PANTHER" id="PTHR33269">
    <property type="entry name" value="NADH-UBIQUINONE OXIDOREDUCTASE CHAIN 6"/>
    <property type="match status" value="1"/>
</dbReference>
<feature type="transmembrane region" description="Helical" evidence="2">
    <location>
        <begin position="145"/>
        <end position="167"/>
    </location>
</feature>
<dbReference type="PANTHER" id="PTHR33269:SF17">
    <property type="entry name" value="NADH-UBIQUINONE OXIDOREDUCTASE CHAIN 6"/>
    <property type="match status" value="1"/>
</dbReference>
<evidence type="ECO:0000256" key="2">
    <source>
        <dbReference type="RuleBase" id="RU004429"/>
    </source>
</evidence>
<keyword evidence="2" id="KW-1133">Transmembrane helix</keyword>
<dbReference type="Proteomes" id="UP001300692">
    <property type="component" value="Unassembled WGS sequence"/>
</dbReference>
<evidence type="ECO:0000313" key="3">
    <source>
        <dbReference type="EMBL" id="MCV9387276.1"/>
    </source>
</evidence>
<dbReference type="InterPro" id="IPR001457">
    <property type="entry name" value="NADH_UbQ/plastoQ_OxRdtase_su6"/>
</dbReference>
<comment type="caution">
    <text evidence="3">The sequence shown here is derived from an EMBL/GenBank/DDBJ whole genome shotgun (WGS) entry which is preliminary data.</text>
</comment>
<dbReference type="InterPro" id="IPR042106">
    <property type="entry name" value="Nuo/plastoQ_OxRdtase_6_NuoJ"/>
</dbReference>
<accession>A0ABT3CUA4</accession>
<proteinExistence type="inferred from homology"/>
<keyword evidence="3" id="KW-0560">Oxidoreductase</keyword>